<dbReference type="EMBL" id="MU858560">
    <property type="protein sequence ID" value="KAK4205996.1"/>
    <property type="molecule type" value="Genomic_DNA"/>
</dbReference>
<accession>A0AAN6XUJ2</accession>
<evidence type="ECO:0000313" key="2">
    <source>
        <dbReference type="Proteomes" id="UP001301769"/>
    </source>
</evidence>
<reference evidence="1" key="1">
    <citation type="journal article" date="2023" name="Mol. Phylogenet. Evol.">
        <title>Genome-scale phylogeny and comparative genomics of the fungal order Sordariales.</title>
        <authorList>
            <person name="Hensen N."/>
            <person name="Bonometti L."/>
            <person name="Westerberg I."/>
            <person name="Brannstrom I.O."/>
            <person name="Guillou S."/>
            <person name="Cros-Aarteil S."/>
            <person name="Calhoun S."/>
            <person name="Haridas S."/>
            <person name="Kuo A."/>
            <person name="Mondo S."/>
            <person name="Pangilinan J."/>
            <person name="Riley R."/>
            <person name="LaButti K."/>
            <person name="Andreopoulos B."/>
            <person name="Lipzen A."/>
            <person name="Chen C."/>
            <person name="Yan M."/>
            <person name="Daum C."/>
            <person name="Ng V."/>
            <person name="Clum A."/>
            <person name="Steindorff A."/>
            <person name="Ohm R.A."/>
            <person name="Martin F."/>
            <person name="Silar P."/>
            <person name="Natvig D.O."/>
            <person name="Lalanne C."/>
            <person name="Gautier V."/>
            <person name="Ament-Velasquez S.L."/>
            <person name="Kruys A."/>
            <person name="Hutchinson M.I."/>
            <person name="Powell A.J."/>
            <person name="Barry K."/>
            <person name="Miller A.N."/>
            <person name="Grigoriev I.V."/>
            <person name="Debuchy R."/>
            <person name="Gladieux P."/>
            <person name="Hiltunen Thoren M."/>
            <person name="Johannesson H."/>
        </authorList>
    </citation>
    <scope>NUCLEOTIDE SEQUENCE</scope>
    <source>
        <strain evidence="1">PSN293</strain>
    </source>
</reference>
<dbReference type="Proteomes" id="UP001301769">
    <property type="component" value="Unassembled WGS sequence"/>
</dbReference>
<name>A0AAN6XUJ2_9PEZI</name>
<sequence length="609" mass="67682">MDIEPLLKSLLGGVVSVAAKKIAQALGNGLDIDALKDKNHEIINALETIINKVDNLTDTASPSIRDMKEITAARDRVYNTLGKIRDSLANNDQSAYTKAVESIEADEGVVAWNMNRALIETQALKSTADKNWAKLQDPKQYDYGVKEFDADHDSNISFLITVEGLGVSLLLIHYNSRKDPTAAKNEEVNRQISYISDSRVEGWRNLFAVNKTGSSTAYKLLSGEIKRQTQTSCSATTEPPTPQTPMIWSVVKRGKSKWGENKDGEVTLDGCLLNNAGINKSKLKDPTECWVPVRRSNPRVEWSFSFNASTGWWTMSNAMFPKRIKSIDCKLIPLPDDEGKPDRPLVFISIKESRPFWNLRPEWQRFVGGAVEFRQLPLAVEPSTDMRDWLEPWAKSSSRWFVARIENHSDYVLIPQTATRVTSNRILYGTENAECTWNCDSLHGEDIIYDAPLLPNAATYVGGRSKGFRTGATALFDFAIWKCAGINGGNGKEANEEWFHKCKTYGEETSSYGAQLGMRPEHATRVGTLVLMVSVLYGGGDTKGAMYANEFGPGEAYKLGGTEDMTGGYCCTSFTSRTLQTVRVDFDMEQAAGMVSLGQPATYFKIWNN</sequence>
<keyword evidence="2" id="KW-1185">Reference proteome</keyword>
<comment type="caution">
    <text evidence="1">The sequence shown here is derived from an EMBL/GenBank/DDBJ whole genome shotgun (WGS) entry which is preliminary data.</text>
</comment>
<reference evidence="1" key="2">
    <citation type="submission" date="2023-05" db="EMBL/GenBank/DDBJ databases">
        <authorList>
            <consortium name="Lawrence Berkeley National Laboratory"/>
            <person name="Steindorff A."/>
            <person name="Hensen N."/>
            <person name="Bonometti L."/>
            <person name="Westerberg I."/>
            <person name="Brannstrom I.O."/>
            <person name="Guillou S."/>
            <person name="Cros-Aarteil S."/>
            <person name="Calhoun S."/>
            <person name="Haridas S."/>
            <person name="Kuo A."/>
            <person name="Mondo S."/>
            <person name="Pangilinan J."/>
            <person name="Riley R."/>
            <person name="Labutti K."/>
            <person name="Andreopoulos B."/>
            <person name="Lipzen A."/>
            <person name="Chen C."/>
            <person name="Yanf M."/>
            <person name="Daum C."/>
            <person name="Ng V."/>
            <person name="Clum A."/>
            <person name="Ohm R."/>
            <person name="Martin F."/>
            <person name="Silar P."/>
            <person name="Natvig D."/>
            <person name="Lalanne C."/>
            <person name="Gautier V."/>
            <person name="Ament-Velasquez S.L."/>
            <person name="Kruys A."/>
            <person name="Hutchinson M.I."/>
            <person name="Powell A.J."/>
            <person name="Barry K."/>
            <person name="Miller A.N."/>
            <person name="Grigoriev I.V."/>
            <person name="Debuchy R."/>
            <person name="Gladieux P."/>
            <person name="Thoren M.H."/>
            <person name="Johannesson H."/>
        </authorList>
    </citation>
    <scope>NUCLEOTIDE SEQUENCE</scope>
    <source>
        <strain evidence="1">PSN293</strain>
    </source>
</reference>
<evidence type="ECO:0000313" key="1">
    <source>
        <dbReference type="EMBL" id="KAK4205996.1"/>
    </source>
</evidence>
<organism evidence="1 2">
    <name type="scientific">Rhypophila decipiens</name>
    <dbReference type="NCBI Taxonomy" id="261697"/>
    <lineage>
        <taxon>Eukaryota</taxon>
        <taxon>Fungi</taxon>
        <taxon>Dikarya</taxon>
        <taxon>Ascomycota</taxon>
        <taxon>Pezizomycotina</taxon>
        <taxon>Sordariomycetes</taxon>
        <taxon>Sordariomycetidae</taxon>
        <taxon>Sordariales</taxon>
        <taxon>Naviculisporaceae</taxon>
        <taxon>Rhypophila</taxon>
    </lineage>
</organism>
<protein>
    <submittedName>
        <fullName evidence="1">Uncharacterized protein</fullName>
    </submittedName>
</protein>
<dbReference type="AlphaFoldDB" id="A0AAN6XUJ2"/>
<gene>
    <name evidence="1" type="ORF">QBC37DRAFT_462088</name>
</gene>
<proteinExistence type="predicted"/>